<dbReference type="FunFam" id="3.30.160.60:FF:000030">
    <property type="entry name" value="Zinc finger protein 628"/>
    <property type="match status" value="1"/>
</dbReference>
<sequence>MASKSMKCVYPNCETLLTDKKTSFYAFPLNDEVCLNKWKTALGRPDFKPTKSDLICGKHFSPKCFENNILKPDSVPNEVPWLKDNRIDEVTEFDICRLCGKAKQMLMTDIFDDDLDICEKMSLCLPIVVNPNDSLPQTICDDCFDHLDIAANLVKKCIETEAKLSKLFSNPQQLRNTNHKPIPLNGPIVCDRCDVYFTDMALFDQHMTEHEADEQSANADEIPLKVCSDCGHVFSEDFFYDEHKINCDTMCNTCEKVLENNCKLNSHTCAKYACELCPSEFRSESLLKKHVLQSHINRTQANTNQEEKIEMEECESSGEIVDLKPTTVTRNGKVRPRKELYHCNICDIKFTSNKKLRDHCVELHGTANVLWICKFCGKSMTTKVSLQIHQRIHFDSKPYICEWCGNGYRSRANLNQHQVIHTGIRKHSCPKCGKKFSRKAFVRTHMRVHTGERPYVCDICGHRFTQLGDMKRHRNRHQTPHIPAYPSDARSHACDICGHRFPHLSALKKHRLTHFTQPVTIIEEGDPIIHEGNMEVEVVEEKIIIE</sequence>
<feature type="binding site" evidence="12">
    <location>
        <position position="143"/>
    </location>
    <ligand>
        <name>Zn(2+)</name>
        <dbReference type="ChEBI" id="CHEBI:29105"/>
    </ligand>
</feature>
<dbReference type="InterPro" id="IPR006612">
    <property type="entry name" value="THAP_Znf"/>
</dbReference>
<evidence type="ECO:0000256" key="9">
    <source>
        <dbReference type="ARBA" id="ARBA00023242"/>
    </source>
</evidence>
<feature type="binding site" evidence="12">
    <location>
        <position position="140"/>
    </location>
    <ligand>
        <name>Zn(2+)</name>
        <dbReference type="ChEBI" id="CHEBI:29105"/>
    </ligand>
</feature>
<feature type="domain" description="C2H2-type" evidence="13">
    <location>
        <begin position="492"/>
        <end position="519"/>
    </location>
</feature>
<gene>
    <name evidence="16" type="ORF">NEZAVI_LOCUS14914</name>
</gene>
<evidence type="ECO:0000313" key="17">
    <source>
        <dbReference type="Proteomes" id="UP001152798"/>
    </source>
</evidence>
<dbReference type="OrthoDB" id="8180026at2759"/>
<dbReference type="SMART" id="SM00980">
    <property type="entry name" value="THAP"/>
    <property type="match status" value="1"/>
</dbReference>
<evidence type="ECO:0000256" key="10">
    <source>
        <dbReference type="PROSITE-ProRule" id="PRU00042"/>
    </source>
</evidence>
<keyword evidence="5 12" id="KW-0862">Zinc</keyword>
<feature type="domain" description="C2H2-type" evidence="13">
    <location>
        <begin position="455"/>
        <end position="486"/>
    </location>
</feature>
<feature type="domain" description="C2H2-type" evidence="13">
    <location>
        <begin position="272"/>
        <end position="300"/>
    </location>
</feature>
<dbReference type="InterPro" id="IPR012934">
    <property type="entry name" value="Znf_AD"/>
</dbReference>
<dbReference type="AlphaFoldDB" id="A0A9P0HRV6"/>
<dbReference type="Gene3D" id="3.30.160.60">
    <property type="entry name" value="Classic Zinc Finger"/>
    <property type="match status" value="5"/>
</dbReference>
<feature type="domain" description="C2H2-type" evidence="13">
    <location>
        <begin position="399"/>
        <end position="426"/>
    </location>
</feature>
<feature type="binding site" evidence="12">
    <location>
        <position position="96"/>
    </location>
    <ligand>
        <name>Zn(2+)</name>
        <dbReference type="ChEBI" id="CHEBI:29105"/>
    </ligand>
</feature>
<evidence type="ECO:0000259" key="15">
    <source>
        <dbReference type="PROSITE" id="PS51915"/>
    </source>
</evidence>
<dbReference type="SMART" id="SM00692">
    <property type="entry name" value="DM3"/>
    <property type="match status" value="1"/>
</dbReference>
<dbReference type="PROSITE" id="PS00028">
    <property type="entry name" value="ZINC_FINGER_C2H2_1"/>
    <property type="match status" value="8"/>
</dbReference>
<organism evidence="16 17">
    <name type="scientific">Nezara viridula</name>
    <name type="common">Southern green stink bug</name>
    <name type="synonym">Cimex viridulus</name>
    <dbReference type="NCBI Taxonomy" id="85310"/>
    <lineage>
        <taxon>Eukaryota</taxon>
        <taxon>Metazoa</taxon>
        <taxon>Ecdysozoa</taxon>
        <taxon>Arthropoda</taxon>
        <taxon>Hexapoda</taxon>
        <taxon>Insecta</taxon>
        <taxon>Pterygota</taxon>
        <taxon>Neoptera</taxon>
        <taxon>Paraneoptera</taxon>
        <taxon>Hemiptera</taxon>
        <taxon>Heteroptera</taxon>
        <taxon>Panheteroptera</taxon>
        <taxon>Pentatomomorpha</taxon>
        <taxon>Pentatomoidea</taxon>
        <taxon>Pentatomidae</taxon>
        <taxon>Pentatominae</taxon>
        <taxon>Nezara</taxon>
    </lineage>
</organism>
<keyword evidence="7 11" id="KW-0238">DNA-binding</keyword>
<dbReference type="EMBL" id="OV725083">
    <property type="protein sequence ID" value="CAH1407116.1"/>
    <property type="molecule type" value="Genomic_DNA"/>
</dbReference>
<dbReference type="GO" id="GO:0003677">
    <property type="term" value="F:DNA binding"/>
    <property type="evidence" value="ECO:0007669"/>
    <property type="project" value="UniProtKB-UniRule"/>
</dbReference>
<dbReference type="GO" id="GO:0008270">
    <property type="term" value="F:zinc ion binding"/>
    <property type="evidence" value="ECO:0007669"/>
    <property type="project" value="UniProtKB-UniRule"/>
</dbReference>
<dbReference type="SMART" id="SM00868">
    <property type="entry name" value="zf-AD"/>
    <property type="match status" value="1"/>
</dbReference>
<dbReference type="Proteomes" id="UP001152798">
    <property type="component" value="Chromosome 7"/>
</dbReference>
<keyword evidence="2 12" id="KW-0479">Metal-binding</keyword>
<feature type="binding site" evidence="12">
    <location>
        <position position="99"/>
    </location>
    <ligand>
        <name>Zn(2+)</name>
        <dbReference type="ChEBI" id="CHEBI:29105"/>
    </ligand>
</feature>
<dbReference type="Pfam" id="PF00096">
    <property type="entry name" value="zf-C2H2"/>
    <property type="match status" value="5"/>
</dbReference>
<dbReference type="FunFam" id="3.30.160.60:FF:000446">
    <property type="entry name" value="Zinc finger protein"/>
    <property type="match status" value="1"/>
</dbReference>
<evidence type="ECO:0000256" key="7">
    <source>
        <dbReference type="ARBA" id="ARBA00023125"/>
    </source>
</evidence>
<dbReference type="SUPFAM" id="SSF57667">
    <property type="entry name" value="beta-beta-alpha zinc fingers"/>
    <property type="match status" value="3"/>
</dbReference>
<evidence type="ECO:0000259" key="13">
    <source>
        <dbReference type="PROSITE" id="PS50157"/>
    </source>
</evidence>
<reference evidence="16" key="1">
    <citation type="submission" date="2022-01" db="EMBL/GenBank/DDBJ databases">
        <authorList>
            <person name="King R."/>
        </authorList>
    </citation>
    <scope>NUCLEOTIDE SEQUENCE</scope>
</reference>
<evidence type="ECO:0000256" key="2">
    <source>
        <dbReference type="ARBA" id="ARBA00022723"/>
    </source>
</evidence>
<evidence type="ECO:0000313" key="16">
    <source>
        <dbReference type="EMBL" id="CAH1407116.1"/>
    </source>
</evidence>
<dbReference type="InterPro" id="IPR013087">
    <property type="entry name" value="Znf_C2H2_type"/>
</dbReference>
<dbReference type="SUPFAM" id="SSF57716">
    <property type="entry name" value="Glucocorticoid receptor-like (DNA-binding domain)"/>
    <property type="match status" value="2"/>
</dbReference>
<keyword evidence="4 10" id="KW-0863">Zinc-finger</keyword>
<proteinExistence type="predicted"/>
<feature type="domain" description="C2H2-type" evidence="13">
    <location>
        <begin position="371"/>
        <end position="398"/>
    </location>
</feature>
<feature type="domain" description="THAP-type" evidence="14">
    <location>
        <begin position="1"/>
        <end position="79"/>
    </location>
</feature>
<evidence type="ECO:0000256" key="5">
    <source>
        <dbReference type="ARBA" id="ARBA00022833"/>
    </source>
</evidence>
<feature type="domain" description="C2H2-type" evidence="13">
    <location>
        <begin position="427"/>
        <end position="454"/>
    </location>
</feature>
<dbReference type="SMART" id="SM00355">
    <property type="entry name" value="ZnF_C2H2"/>
    <property type="match status" value="8"/>
</dbReference>
<dbReference type="PROSITE" id="PS51915">
    <property type="entry name" value="ZAD"/>
    <property type="match status" value="1"/>
</dbReference>
<keyword evidence="8" id="KW-0804">Transcription</keyword>
<dbReference type="PROSITE" id="PS50950">
    <property type="entry name" value="ZF_THAP"/>
    <property type="match status" value="1"/>
</dbReference>
<keyword evidence="9" id="KW-0539">Nucleus</keyword>
<dbReference type="PANTHER" id="PTHR24394:SF29">
    <property type="entry name" value="MYONEURIN"/>
    <property type="match status" value="1"/>
</dbReference>
<dbReference type="Gene3D" id="3.40.1800.20">
    <property type="match status" value="1"/>
</dbReference>
<feature type="domain" description="ZAD" evidence="15">
    <location>
        <begin position="94"/>
        <end position="167"/>
    </location>
</feature>
<evidence type="ECO:0000256" key="3">
    <source>
        <dbReference type="ARBA" id="ARBA00022737"/>
    </source>
</evidence>
<evidence type="ECO:0000256" key="8">
    <source>
        <dbReference type="ARBA" id="ARBA00023163"/>
    </source>
</evidence>
<evidence type="ECO:0000256" key="1">
    <source>
        <dbReference type="ARBA" id="ARBA00004123"/>
    </source>
</evidence>
<evidence type="ECO:0000256" key="11">
    <source>
        <dbReference type="PROSITE-ProRule" id="PRU00309"/>
    </source>
</evidence>
<dbReference type="GO" id="GO:0000981">
    <property type="term" value="F:DNA-binding transcription factor activity, RNA polymerase II-specific"/>
    <property type="evidence" value="ECO:0007669"/>
    <property type="project" value="TreeGrafter"/>
</dbReference>
<dbReference type="Pfam" id="PF07776">
    <property type="entry name" value="zf-AD"/>
    <property type="match status" value="1"/>
</dbReference>
<protein>
    <submittedName>
        <fullName evidence="16">Uncharacterized protein</fullName>
    </submittedName>
</protein>
<dbReference type="PROSITE" id="PS50157">
    <property type="entry name" value="ZINC_FINGER_C2H2_2"/>
    <property type="match status" value="6"/>
</dbReference>
<comment type="subcellular location">
    <subcellularLocation>
        <location evidence="1">Nucleus</location>
    </subcellularLocation>
</comment>
<dbReference type="PANTHER" id="PTHR24394">
    <property type="entry name" value="ZINC FINGER PROTEIN"/>
    <property type="match status" value="1"/>
</dbReference>
<evidence type="ECO:0000256" key="6">
    <source>
        <dbReference type="ARBA" id="ARBA00023015"/>
    </source>
</evidence>
<evidence type="ECO:0000256" key="4">
    <source>
        <dbReference type="ARBA" id="ARBA00022771"/>
    </source>
</evidence>
<dbReference type="InterPro" id="IPR036236">
    <property type="entry name" value="Znf_C2H2_sf"/>
</dbReference>
<dbReference type="GO" id="GO:0005634">
    <property type="term" value="C:nucleus"/>
    <property type="evidence" value="ECO:0007669"/>
    <property type="project" value="UniProtKB-SubCell"/>
</dbReference>
<accession>A0A9P0HRV6</accession>
<keyword evidence="17" id="KW-1185">Reference proteome</keyword>
<keyword evidence="3" id="KW-0677">Repeat</keyword>
<evidence type="ECO:0000259" key="14">
    <source>
        <dbReference type="PROSITE" id="PS50950"/>
    </source>
</evidence>
<keyword evidence="6" id="KW-0805">Transcription regulation</keyword>
<evidence type="ECO:0000256" key="12">
    <source>
        <dbReference type="PROSITE-ProRule" id="PRU01263"/>
    </source>
</evidence>
<dbReference type="FunFam" id="3.30.160.60:FF:000145">
    <property type="entry name" value="Zinc finger protein 574"/>
    <property type="match status" value="1"/>
</dbReference>
<name>A0A9P0HRV6_NEZVI</name>